<gene>
    <name evidence="1" type="ORF">V1525DRAFT_343091</name>
</gene>
<dbReference type="EMBL" id="MU971364">
    <property type="protein sequence ID" value="KAK9237812.1"/>
    <property type="molecule type" value="Genomic_DNA"/>
</dbReference>
<sequence>MSAEELHGHGFGANPSPRIVMMGLRRGGKSSICQVMFHNMQPLDTLYIESTTAPTTSVFSSFIDFAVMELPGQINFTDAMIDAERIFSSCGALIYVIDSQDEYINALANLHSIIIHAVNANPTINIEVFIHKVDGLSEDFRLDAQRDITQRVTDELLDDGLVNVSISFHLTSIFDHSIYEAFSRVVQKLIPQLATLENLLNVLCQHSGIDKAFLFDIGSKIFVATDSSPLDIPTYEICTDFIDITVDMNNLYAVDRRPKSGSRTDPNANSNNNNNNNHNNGIAVNQNTTDRPEPIPPGRPIGSTSRLSNGVILYLQQMVKGLALVCLMRKESMPKIALVEYNIEFFRDALEQLWLIG</sequence>
<protein>
    <submittedName>
        <fullName evidence="1">Gtr1/RagA G protein conserved region-domain-containing protein</fullName>
    </submittedName>
</protein>
<comment type="caution">
    <text evidence="1">The sequence shown here is derived from an EMBL/GenBank/DDBJ whole genome shotgun (WGS) entry which is preliminary data.</text>
</comment>
<organism evidence="1 2">
    <name type="scientific">Lipomyces kononenkoae</name>
    <name type="common">Yeast</name>
    <dbReference type="NCBI Taxonomy" id="34357"/>
    <lineage>
        <taxon>Eukaryota</taxon>
        <taxon>Fungi</taxon>
        <taxon>Dikarya</taxon>
        <taxon>Ascomycota</taxon>
        <taxon>Saccharomycotina</taxon>
        <taxon>Lipomycetes</taxon>
        <taxon>Lipomycetales</taxon>
        <taxon>Lipomycetaceae</taxon>
        <taxon>Lipomyces</taxon>
    </lineage>
</organism>
<dbReference type="Proteomes" id="UP001433508">
    <property type="component" value="Unassembled WGS sequence"/>
</dbReference>
<evidence type="ECO:0000313" key="2">
    <source>
        <dbReference type="Proteomes" id="UP001433508"/>
    </source>
</evidence>
<proteinExistence type="predicted"/>
<name>A0ACC3T1R1_LIPKO</name>
<keyword evidence="2" id="KW-1185">Reference proteome</keyword>
<accession>A0ACC3T1R1</accession>
<reference evidence="2" key="1">
    <citation type="journal article" date="2024" name="Front. Bioeng. Biotechnol.">
        <title>Genome-scale model development and genomic sequencing of the oleaginous clade Lipomyces.</title>
        <authorList>
            <person name="Czajka J.J."/>
            <person name="Han Y."/>
            <person name="Kim J."/>
            <person name="Mondo S.J."/>
            <person name="Hofstad B.A."/>
            <person name="Robles A."/>
            <person name="Haridas S."/>
            <person name="Riley R."/>
            <person name="LaButti K."/>
            <person name="Pangilinan J."/>
            <person name="Andreopoulos W."/>
            <person name="Lipzen A."/>
            <person name="Yan J."/>
            <person name="Wang M."/>
            <person name="Ng V."/>
            <person name="Grigoriev I.V."/>
            <person name="Spatafora J.W."/>
            <person name="Magnuson J.K."/>
            <person name="Baker S.E."/>
            <person name="Pomraning K.R."/>
        </authorList>
    </citation>
    <scope>NUCLEOTIDE SEQUENCE [LARGE SCALE GENOMIC DNA]</scope>
    <source>
        <strain evidence="2">CBS 7786</strain>
    </source>
</reference>
<evidence type="ECO:0000313" key="1">
    <source>
        <dbReference type="EMBL" id="KAK9237812.1"/>
    </source>
</evidence>